<evidence type="ECO:0000313" key="3">
    <source>
        <dbReference type="Proteomes" id="UP001497744"/>
    </source>
</evidence>
<sequence>MWTKLWTAALLCALAAAAEPERRWSPMTVEEYLAKEDSGAIKREDNRNEIYKVRRLDRGFLSRMLLVWGMHCHQTDGIPQLAAPWKYADDHVTLEQRFHIYKMAFATQEVRGDGNCLFNSLAAGFKEGGLTAERLKKFLNPESPPHLLALVRSYQPAEAYYTPVDLKRFSLAAMIGVDVDSPESVALFDPDLFRRNLQDIWELLYEHGAEWDRGESLLEVFNKVNIADAMKRFDAGEAPLRVATQVFRAVKQQHDQIFGSFLDIDRLQKLFSFKLVMLNPYMMRISTIDRLEDGPVNFILLANYMVGFVGRQFNVLQNMRHFSLAGLVDVCMPSGTANVRPKSVIMARDIPLPLAIMLADDLRMKR</sequence>
<keyword evidence="1" id="KW-0732">Signal</keyword>
<dbReference type="EMBL" id="BPLF01000001">
    <property type="protein sequence ID" value="GIX60910.1"/>
    <property type="molecule type" value="Genomic_DNA"/>
</dbReference>
<dbReference type="Proteomes" id="UP001497744">
    <property type="component" value="Unassembled WGS sequence"/>
</dbReference>
<dbReference type="AlphaFoldDB" id="A0AAV4LLZ3"/>
<accession>A0AAV4LLZ3</accession>
<keyword evidence="3" id="KW-1185">Reference proteome</keyword>
<feature type="signal peptide" evidence="1">
    <location>
        <begin position="1"/>
        <end position="17"/>
    </location>
</feature>
<proteinExistence type="predicted"/>
<comment type="caution">
    <text evidence="2">The sequence shown here is derived from an EMBL/GenBank/DDBJ whole genome shotgun (WGS) entry which is preliminary data.</text>
</comment>
<protein>
    <submittedName>
        <fullName evidence="2">Signal peptide-containing protein</fullName>
    </submittedName>
</protein>
<dbReference type="GeneID" id="94192393"/>
<gene>
    <name evidence="2" type="ORF">BcabD6B2_03450</name>
</gene>
<name>A0AAV4LLZ3_BABCB</name>
<reference evidence="2 3" key="1">
    <citation type="submission" date="2021-06" db="EMBL/GenBank/DDBJ databases">
        <title>Genome sequence of Babesia caballi.</title>
        <authorList>
            <person name="Yamagishi J."/>
            <person name="Kidaka T."/>
            <person name="Ochi A."/>
        </authorList>
    </citation>
    <scope>NUCLEOTIDE SEQUENCE [LARGE SCALE GENOMIC DNA]</scope>
    <source>
        <strain evidence="2">USDA-D6B2</strain>
    </source>
</reference>
<feature type="chain" id="PRO_5043887324" evidence="1">
    <location>
        <begin position="18"/>
        <end position="366"/>
    </location>
</feature>
<organism evidence="2 3">
    <name type="scientific">Babesia caballi</name>
    <dbReference type="NCBI Taxonomy" id="5871"/>
    <lineage>
        <taxon>Eukaryota</taxon>
        <taxon>Sar</taxon>
        <taxon>Alveolata</taxon>
        <taxon>Apicomplexa</taxon>
        <taxon>Aconoidasida</taxon>
        <taxon>Piroplasmida</taxon>
        <taxon>Babesiidae</taxon>
        <taxon>Babesia</taxon>
    </lineage>
</organism>
<evidence type="ECO:0000256" key="1">
    <source>
        <dbReference type="SAM" id="SignalP"/>
    </source>
</evidence>
<dbReference type="RefSeq" id="XP_067712981.1">
    <property type="nucleotide sequence ID" value="XM_067856880.1"/>
</dbReference>
<evidence type="ECO:0000313" key="2">
    <source>
        <dbReference type="EMBL" id="GIX60910.1"/>
    </source>
</evidence>